<dbReference type="Gene3D" id="3.40.50.720">
    <property type="entry name" value="NAD(P)-binding Rossmann-like Domain"/>
    <property type="match status" value="1"/>
</dbReference>
<dbReference type="NCBIfam" id="NF009093">
    <property type="entry name" value="PRK12429.1"/>
    <property type="match status" value="1"/>
</dbReference>
<dbReference type="PRINTS" id="PR00080">
    <property type="entry name" value="SDRFAMILY"/>
</dbReference>
<reference evidence="3 4" key="1">
    <citation type="journal article" date="2014" name="Nature">
        <title>An environmental bacterial taxon with a large and distinct metabolic repertoire.</title>
        <authorList>
            <person name="Wilson M.C."/>
            <person name="Mori T."/>
            <person name="Ruckert C."/>
            <person name="Uria A.R."/>
            <person name="Helf M.J."/>
            <person name="Takada K."/>
            <person name="Gernert C."/>
            <person name="Steffens U.A."/>
            <person name="Heycke N."/>
            <person name="Schmitt S."/>
            <person name="Rinke C."/>
            <person name="Helfrich E.J."/>
            <person name="Brachmann A.O."/>
            <person name="Gurgui C."/>
            <person name="Wakimoto T."/>
            <person name="Kracht M."/>
            <person name="Crusemann M."/>
            <person name="Hentschel U."/>
            <person name="Abe I."/>
            <person name="Matsunaga S."/>
            <person name="Kalinowski J."/>
            <person name="Takeyama H."/>
            <person name="Piel J."/>
        </authorList>
    </citation>
    <scope>NUCLEOTIDE SEQUENCE [LARGE SCALE GENOMIC DNA]</scope>
    <source>
        <strain evidence="4">TSY2</strain>
    </source>
</reference>
<gene>
    <name evidence="3" type="ORF">ETSY2_03085</name>
</gene>
<dbReference type="EMBL" id="AZHX01000125">
    <property type="protein sequence ID" value="ETX08826.1"/>
    <property type="molecule type" value="Genomic_DNA"/>
</dbReference>
<dbReference type="InterPro" id="IPR020904">
    <property type="entry name" value="Sc_DH/Rdtase_CS"/>
</dbReference>
<evidence type="ECO:0000313" key="4">
    <source>
        <dbReference type="Proteomes" id="UP000019140"/>
    </source>
</evidence>
<dbReference type="SUPFAM" id="SSF51735">
    <property type="entry name" value="NAD(P)-binding Rossmann-fold domains"/>
    <property type="match status" value="1"/>
</dbReference>
<dbReference type="PROSITE" id="PS00061">
    <property type="entry name" value="ADH_SHORT"/>
    <property type="match status" value="1"/>
</dbReference>
<dbReference type="PANTHER" id="PTHR24321:SF11">
    <property type="entry name" value="BLR0893 PROTEIN"/>
    <property type="match status" value="1"/>
</dbReference>
<dbReference type="AlphaFoldDB" id="W4MG07"/>
<dbReference type="PATRIC" id="fig|1429439.4.peg.530"/>
<dbReference type="CDD" id="cd05233">
    <property type="entry name" value="SDR_c"/>
    <property type="match status" value="1"/>
</dbReference>
<dbReference type="PRINTS" id="PR00081">
    <property type="entry name" value="GDHRDH"/>
</dbReference>
<dbReference type="PANTHER" id="PTHR24321">
    <property type="entry name" value="DEHYDROGENASES, SHORT CHAIN"/>
    <property type="match status" value="1"/>
</dbReference>
<organism evidence="3 4">
    <name type="scientific">Candidatus Entotheonella gemina</name>
    <dbReference type="NCBI Taxonomy" id="1429439"/>
    <lineage>
        <taxon>Bacteria</taxon>
        <taxon>Pseudomonadati</taxon>
        <taxon>Nitrospinota/Tectimicrobiota group</taxon>
        <taxon>Candidatus Tectimicrobiota</taxon>
        <taxon>Candidatus Entotheonellia</taxon>
        <taxon>Candidatus Entotheonellales</taxon>
        <taxon>Candidatus Entotheonellaceae</taxon>
        <taxon>Candidatus Entotheonella</taxon>
    </lineage>
</organism>
<dbReference type="InterPro" id="IPR002347">
    <property type="entry name" value="SDR_fam"/>
</dbReference>
<accession>W4MG07</accession>
<dbReference type="NCBIfam" id="NF004818">
    <property type="entry name" value="PRK06172.1"/>
    <property type="match status" value="1"/>
</dbReference>
<comment type="similarity">
    <text evidence="1">Belongs to the short-chain dehydrogenases/reductases (SDR) family.</text>
</comment>
<keyword evidence="4" id="KW-1185">Reference proteome</keyword>
<dbReference type="GO" id="GO:0016491">
    <property type="term" value="F:oxidoreductase activity"/>
    <property type="evidence" value="ECO:0007669"/>
    <property type="project" value="UniProtKB-KW"/>
</dbReference>
<sequence>MPGTLDGKVALVTGAASGIGRATALTFAREDAKLIIADMNEEGGNQTVHMITENGGEATFVQVDVTSATQVEAMISKTVETYGRLDCAHNNAGVTQRDYPPTGEYPEDDWNRVIAINLTGVWLCMKYELQQMIEQGIGAIVNTASAAGLIGIAGRSAYVASKHGVVGLTKTAALEYAKQGIRVNCVCPGYIRTPMVEYVIQHEGPQLEEQMAAREPIGRLGKPEEIAETVVWLCSDAASFVTGHAMAVDGGWVVQ</sequence>
<proteinExistence type="inferred from homology"/>
<comment type="caution">
    <text evidence="3">The sequence shown here is derived from an EMBL/GenBank/DDBJ whole genome shotgun (WGS) entry which is preliminary data.</text>
</comment>
<evidence type="ECO:0000313" key="3">
    <source>
        <dbReference type="EMBL" id="ETX08826.1"/>
    </source>
</evidence>
<evidence type="ECO:0000256" key="1">
    <source>
        <dbReference type="ARBA" id="ARBA00006484"/>
    </source>
</evidence>
<protein>
    <submittedName>
        <fullName evidence="3">Short-chain dehydrogenase</fullName>
    </submittedName>
</protein>
<dbReference type="Pfam" id="PF13561">
    <property type="entry name" value="adh_short_C2"/>
    <property type="match status" value="1"/>
</dbReference>
<dbReference type="NCBIfam" id="NF005559">
    <property type="entry name" value="PRK07231.1"/>
    <property type="match status" value="1"/>
</dbReference>
<dbReference type="Proteomes" id="UP000019140">
    <property type="component" value="Unassembled WGS sequence"/>
</dbReference>
<dbReference type="InterPro" id="IPR036291">
    <property type="entry name" value="NAD(P)-bd_dom_sf"/>
</dbReference>
<dbReference type="HOGENOM" id="CLU_010194_1_0_7"/>
<dbReference type="FunFam" id="3.40.50.720:FF:000084">
    <property type="entry name" value="Short-chain dehydrogenase reductase"/>
    <property type="match status" value="1"/>
</dbReference>
<keyword evidence="2" id="KW-0560">Oxidoreductase</keyword>
<evidence type="ECO:0000256" key="2">
    <source>
        <dbReference type="ARBA" id="ARBA00023002"/>
    </source>
</evidence>
<name>W4MG07_9BACT</name>
<dbReference type="NCBIfam" id="NF009466">
    <property type="entry name" value="PRK12826.1-2"/>
    <property type="match status" value="1"/>
</dbReference>